<dbReference type="Gene3D" id="1.20.58.100">
    <property type="entry name" value="Fumarate reductase/succinate dehydrogenase flavoprotein-like, C-terminal domain"/>
    <property type="match status" value="1"/>
</dbReference>
<name>A0A178LJK1_MYCIR</name>
<evidence type="ECO:0000313" key="5">
    <source>
        <dbReference type="EMBL" id="OAN30117.1"/>
    </source>
</evidence>
<dbReference type="AlphaFoldDB" id="A0A178LJK1"/>
<accession>A0A178LJK1</accession>
<evidence type="ECO:0000313" key="6">
    <source>
        <dbReference type="Proteomes" id="UP000078396"/>
    </source>
</evidence>
<keyword evidence="2" id="KW-0560">Oxidoreductase</keyword>
<reference evidence="5 6" key="1">
    <citation type="submission" date="2016-04" db="EMBL/GenBank/DDBJ databases">
        <title>Draft Genome Sequences of Staphylococcus capitis Strain H36, S. capitis Strain H65, S. cohnii Strain H62, S. hominis Strain H69, Mycobacterium iranicum Strain H39, Plantibacter sp. Strain H53, Pseudomonas oryzihabitans Strain H72, and Microbacterium sp. Strain H83, isolated from residential settings.</title>
        <authorList>
            <person name="Lymperopoulou D."/>
            <person name="Adams R.I."/>
            <person name="Lindow S."/>
            <person name="Coil D.A."/>
            <person name="Jospin G."/>
            <person name="Eisen J.A."/>
        </authorList>
    </citation>
    <scope>NUCLEOTIDE SEQUENCE [LARGE SCALE GENOMIC DNA]</scope>
    <source>
        <strain evidence="5 6">H39</strain>
    </source>
</reference>
<dbReference type="EMBL" id="LWCS01000065">
    <property type="protein sequence ID" value="OAN30117.1"/>
    <property type="molecule type" value="Genomic_DNA"/>
</dbReference>
<evidence type="ECO:0000256" key="2">
    <source>
        <dbReference type="ARBA" id="ARBA00023002"/>
    </source>
</evidence>
<evidence type="ECO:0000259" key="4">
    <source>
        <dbReference type="Pfam" id="PF02910"/>
    </source>
</evidence>
<dbReference type="PRINTS" id="PR00368">
    <property type="entry name" value="FADPNR"/>
</dbReference>
<keyword evidence="1" id="KW-0285">Flavoprotein</keyword>
<comment type="caution">
    <text evidence="5">The sequence shown here is derived from an EMBL/GenBank/DDBJ whole genome shotgun (WGS) entry which is preliminary data.</text>
</comment>
<dbReference type="InterPro" id="IPR015939">
    <property type="entry name" value="Fum_Rdtase/Succ_DH_flav-like_C"/>
</dbReference>
<proteinExistence type="predicted"/>
<dbReference type="PANTHER" id="PTHR11632:SF51">
    <property type="entry name" value="SUCCINATE DEHYDROGENASE [UBIQUINONE] FLAVOPROTEIN SUBUNIT, MITOCHONDRIAL"/>
    <property type="match status" value="1"/>
</dbReference>
<dbReference type="InterPro" id="IPR036188">
    <property type="entry name" value="FAD/NAD-bd_sf"/>
</dbReference>
<dbReference type="InterPro" id="IPR003953">
    <property type="entry name" value="FAD-dep_OxRdtase_2_FAD-bd"/>
</dbReference>
<evidence type="ECO:0000256" key="1">
    <source>
        <dbReference type="ARBA" id="ARBA00022630"/>
    </source>
</evidence>
<dbReference type="InterPro" id="IPR037099">
    <property type="entry name" value="Fum_R/Succ_DH_flav-like_C_sf"/>
</dbReference>
<dbReference type="OrthoDB" id="9805351at2"/>
<dbReference type="GO" id="GO:0033765">
    <property type="term" value="F:steroid dehydrogenase activity, acting on the CH-CH group of donors"/>
    <property type="evidence" value="ECO:0007669"/>
    <property type="project" value="UniProtKB-ARBA"/>
</dbReference>
<dbReference type="PRINTS" id="PR00411">
    <property type="entry name" value="PNDRDTASEI"/>
</dbReference>
<dbReference type="Gene3D" id="3.50.50.60">
    <property type="entry name" value="FAD/NAD(P)-binding domain"/>
    <property type="match status" value="1"/>
</dbReference>
<dbReference type="SUPFAM" id="SSF51905">
    <property type="entry name" value="FAD/NAD(P)-binding domain"/>
    <property type="match status" value="1"/>
</dbReference>
<dbReference type="InterPro" id="IPR030664">
    <property type="entry name" value="SdhA/FrdA/AprA"/>
</dbReference>
<dbReference type="InterPro" id="IPR027477">
    <property type="entry name" value="Succ_DH/fumarate_Rdtase_cat_sf"/>
</dbReference>
<organism evidence="5 6">
    <name type="scientific">Mycolicibacterium iranicum</name>
    <name type="common">Mycobacterium iranicum</name>
    <dbReference type="NCBI Taxonomy" id="912594"/>
    <lineage>
        <taxon>Bacteria</taxon>
        <taxon>Bacillati</taxon>
        <taxon>Actinomycetota</taxon>
        <taxon>Actinomycetes</taxon>
        <taxon>Mycobacteriales</taxon>
        <taxon>Mycobacteriaceae</taxon>
        <taxon>Mycolicibacterium</taxon>
    </lineage>
</organism>
<protein>
    <submittedName>
        <fullName evidence="5">Pyridine nucleotide-disulfide oxidoreductase</fullName>
    </submittedName>
</protein>
<gene>
    <name evidence="5" type="ORF">A4X20_09610</name>
</gene>
<feature type="domain" description="FAD-dependent oxidoreductase 2 FAD-binding" evidence="3">
    <location>
        <begin position="13"/>
        <end position="220"/>
    </location>
</feature>
<dbReference type="Proteomes" id="UP000078396">
    <property type="component" value="Unassembled WGS sequence"/>
</dbReference>
<sequence length="516" mass="55562">MTTSREAETLATDVLVIGGGPAGSWAAIKAREAGADVVLADKGYTGASGATASAGTGVWYVDDVPELREAAMAKREELGAGLTDRGWMSRVLDDTIVRMDELARIQRYPFPVDSEGRQIREDLQGPEYMRRQRIRLQRLGVRILDHTPALHLLADRDGTVSGAVAVRRVDGTQIRIAASAVVLATGGCAFQSKTMGCDTDTGDGALMAAEAGAVLSGMEFSNAYALAPKGTSMTKNAYYAWASFYRADGSFLEAPGATKDRTLIAQTLLDEPVYARLDRAPEGDRGIMRTGQPNFFLTFDRLGIDPFTEFFEITLLCEGTVRGTGGVRIAGNDCATDVPGLFAAGDTATRQLVAGAYTGGGAHNASWAACSGSWAGRGAADFARTRGRPPSRLTDVAGIGVDRAALPEIQRLTTAYEINYLRHADRLAPALADLDGLWRAARGGSKLAERETAAMLAHGRWMYHAALHRTETRGMHRRFDFPEQDPGQLHRLVTGGLEDLWTVPEPQWLNDRKRAA</sequence>
<dbReference type="PANTHER" id="PTHR11632">
    <property type="entry name" value="SUCCINATE DEHYDROGENASE 2 FLAVOPROTEIN SUBUNIT"/>
    <property type="match status" value="1"/>
</dbReference>
<evidence type="ECO:0000259" key="3">
    <source>
        <dbReference type="Pfam" id="PF00890"/>
    </source>
</evidence>
<dbReference type="Pfam" id="PF00890">
    <property type="entry name" value="FAD_binding_2"/>
    <property type="match status" value="1"/>
</dbReference>
<dbReference type="SUPFAM" id="SSF46977">
    <property type="entry name" value="Succinate dehydrogenase/fumarate reductase flavoprotein C-terminal domain"/>
    <property type="match status" value="1"/>
</dbReference>
<dbReference type="Pfam" id="PF02910">
    <property type="entry name" value="Succ_DH_flav_C"/>
    <property type="match status" value="1"/>
</dbReference>
<dbReference type="Gene3D" id="3.90.700.10">
    <property type="entry name" value="Succinate dehydrogenase/fumarate reductase flavoprotein, catalytic domain"/>
    <property type="match status" value="1"/>
</dbReference>
<feature type="domain" description="Fumarate reductase/succinate dehydrogenase flavoprotein-like C-terminal" evidence="4">
    <location>
        <begin position="450"/>
        <end position="485"/>
    </location>
</feature>